<evidence type="ECO:0000256" key="6">
    <source>
        <dbReference type="ARBA" id="ARBA00022989"/>
    </source>
</evidence>
<dbReference type="EMBL" id="CH902620">
    <property type="protein sequence ID" value="EDV32466.1"/>
    <property type="molecule type" value="Genomic_DNA"/>
</dbReference>
<evidence type="ECO:0000256" key="7">
    <source>
        <dbReference type="ARBA" id="ARBA00023136"/>
    </source>
</evidence>
<dbReference type="Proteomes" id="UP000007801">
    <property type="component" value="Unassembled WGS sequence"/>
</dbReference>
<feature type="transmembrane region" description="Helical" evidence="10">
    <location>
        <begin position="191"/>
        <end position="214"/>
    </location>
</feature>
<sequence length="397" mass="46756">MLSKLFPRVKEKSLEETVQSRDAFIYLNRAMWGLGWTEANEKRWKNFYYMWTMFTSLIFLILLPMSMVTEYVQNFRNFSAGEFLSSLEISVNMYGCSFKSAFIIMGFTKFKEAKKILDKLDKSCQRDEEKVGVRRYVAWGNLCFMIYQILFSFFVVVNGAGFMIMGRHAWRMYLPFINTDKHFFFTNFVEWFLMGSVVLMEQCTDVSALTYILLGRCHITLLKERLTRLRIDPDKSEEEHCMELNKCIQDHRLILDYFNVLRPVFSKTIFIQFLLIGIVLGLSMIYIQFFATFWMGIINLVFMFDVCLETFPFCYVCNLIIDDCQELADSLFQSNWMSADRRYKSTLIYFLHNLQQPIALTAGGVFPICMQTNLSMVKLAFSVVTVIKQFNLAEKFQ</sequence>
<dbReference type="STRING" id="7217.B3MK11"/>
<comment type="subcellular location">
    <subcellularLocation>
        <location evidence="1 10">Cell membrane</location>
        <topology evidence="1 10">Multi-pass membrane protein</topology>
    </subcellularLocation>
</comment>
<dbReference type="PhylomeDB" id="B3MK11"/>
<gene>
    <name evidence="11" type="primary">Dana\GF15846</name>
    <name evidence="11" type="synonym">dana_GLEANR_16608</name>
    <name evidence="11" type="synonym">Or22a</name>
    <name evidence="11" type="ORF">GF15846</name>
</gene>
<comment type="similarity">
    <text evidence="10">Belongs to the insect chemoreceptor superfamily. Heteromeric odorant receptor channel (TC 1.A.69) family.</text>
</comment>
<comment type="caution">
    <text evidence="10">Lacks conserved residue(s) required for the propagation of feature annotation.</text>
</comment>
<dbReference type="HOGENOM" id="CLU_033399_8_0_1"/>
<dbReference type="GO" id="GO:0005886">
    <property type="term" value="C:plasma membrane"/>
    <property type="evidence" value="ECO:0007669"/>
    <property type="project" value="UniProtKB-SubCell"/>
</dbReference>
<keyword evidence="6 10" id="KW-1133">Transmembrane helix</keyword>
<evidence type="ECO:0000256" key="5">
    <source>
        <dbReference type="ARBA" id="ARBA00022725"/>
    </source>
</evidence>
<protein>
    <recommendedName>
        <fullName evidence="10">Odorant receptor</fullName>
    </recommendedName>
</protein>
<evidence type="ECO:0000256" key="10">
    <source>
        <dbReference type="RuleBase" id="RU351113"/>
    </source>
</evidence>
<reference evidence="11 12" key="1">
    <citation type="journal article" date="2007" name="Nature">
        <title>Evolution of genes and genomes on the Drosophila phylogeny.</title>
        <authorList>
            <consortium name="Drosophila 12 Genomes Consortium"/>
            <person name="Clark A.G."/>
            <person name="Eisen M.B."/>
            <person name="Smith D.R."/>
            <person name="Bergman C.M."/>
            <person name="Oliver B."/>
            <person name="Markow T.A."/>
            <person name="Kaufman T.C."/>
            <person name="Kellis M."/>
            <person name="Gelbart W."/>
            <person name="Iyer V.N."/>
            <person name="Pollard D.A."/>
            <person name="Sackton T.B."/>
            <person name="Larracuente A.M."/>
            <person name="Singh N.D."/>
            <person name="Abad J.P."/>
            <person name="Abt D.N."/>
            <person name="Adryan B."/>
            <person name="Aguade M."/>
            <person name="Akashi H."/>
            <person name="Anderson W.W."/>
            <person name="Aquadro C.F."/>
            <person name="Ardell D.H."/>
            <person name="Arguello R."/>
            <person name="Artieri C.G."/>
            <person name="Barbash D.A."/>
            <person name="Barker D."/>
            <person name="Barsanti P."/>
            <person name="Batterham P."/>
            <person name="Batzoglou S."/>
            <person name="Begun D."/>
            <person name="Bhutkar A."/>
            <person name="Blanco E."/>
            <person name="Bosak S.A."/>
            <person name="Bradley R.K."/>
            <person name="Brand A.D."/>
            <person name="Brent M.R."/>
            <person name="Brooks A.N."/>
            <person name="Brown R.H."/>
            <person name="Butlin R.K."/>
            <person name="Caggese C."/>
            <person name="Calvi B.R."/>
            <person name="Bernardo de Carvalho A."/>
            <person name="Caspi A."/>
            <person name="Castrezana S."/>
            <person name="Celniker S.E."/>
            <person name="Chang J.L."/>
            <person name="Chapple C."/>
            <person name="Chatterji S."/>
            <person name="Chinwalla A."/>
            <person name="Civetta A."/>
            <person name="Clifton S.W."/>
            <person name="Comeron J.M."/>
            <person name="Costello J.C."/>
            <person name="Coyne J.A."/>
            <person name="Daub J."/>
            <person name="David R.G."/>
            <person name="Delcher A.L."/>
            <person name="Delehaunty K."/>
            <person name="Do C.B."/>
            <person name="Ebling H."/>
            <person name="Edwards K."/>
            <person name="Eickbush T."/>
            <person name="Evans J.D."/>
            <person name="Filipski A."/>
            <person name="Findeiss S."/>
            <person name="Freyhult E."/>
            <person name="Fulton L."/>
            <person name="Fulton R."/>
            <person name="Garcia A.C."/>
            <person name="Gardiner A."/>
            <person name="Garfield D.A."/>
            <person name="Garvin B.E."/>
            <person name="Gibson G."/>
            <person name="Gilbert D."/>
            <person name="Gnerre S."/>
            <person name="Godfrey J."/>
            <person name="Good R."/>
            <person name="Gotea V."/>
            <person name="Gravely B."/>
            <person name="Greenberg A.J."/>
            <person name="Griffiths-Jones S."/>
            <person name="Gross S."/>
            <person name="Guigo R."/>
            <person name="Gustafson E.A."/>
            <person name="Haerty W."/>
            <person name="Hahn M.W."/>
            <person name="Halligan D.L."/>
            <person name="Halpern A.L."/>
            <person name="Halter G.M."/>
            <person name="Han M.V."/>
            <person name="Heger A."/>
            <person name="Hillier L."/>
            <person name="Hinrichs A.S."/>
            <person name="Holmes I."/>
            <person name="Hoskins R.A."/>
            <person name="Hubisz M.J."/>
            <person name="Hultmark D."/>
            <person name="Huntley M.A."/>
            <person name="Jaffe D.B."/>
            <person name="Jagadeeshan S."/>
            <person name="Jeck W.R."/>
            <person name="Johnson J."/>
            <person name="Jones C.D."/>
            <person name="Jordan W.C."/>
            <person name="Karpen G.H."/>
            <person name="Kataoka E."/>
            <person name="Keightley P.D."/>
            <person name="Kheradpour P."/>
            <person name="Kirkness E.F."/>
            <person name="Koerich L.B."/>
            <person name="Kristiansen K."/>
            <person name="Kudrna D."/>
            <person name="Kulathinal R.J."/>
            <person name="Kumar S."/>
            <person name="Kwok R."/>
            <person name="Lander E."/>
            <person name="Langley C.H."/>
            <person name="Lapoint R."/>
            <person name="Lazzaro B.P."/>
            <person name="Lee S.J."/>
            <person name="Levesque L."/>
            <person name="Li R."/>
            <person name="Lin C.F."/>
            <person name="Lin M.F."/>
            <person name="Lindblad-Toh K."/>
            <person name="Llopart A."/>
            <person name="Long M."/>
            <person name="Low L."/>
            <person name="Lozovsky E."/>
            <person name="Lu J."/>
            <person name="Luo M."/>
            <person name="Machado C.A."/>
            <person name="Makalowski W."/>
            <person name="Marzo M."/>
            <person name="Matsuda M."/>
            <person name="Matzkin L."/>
            <person name="McAllister B."/>
            <person name="McBride C.S."/>
            <person name="McKernan B."/>
            <person name="McKernan K."/>
            <person name="Mendez-Lago M."/>
            <person name="Minx P."/>
            <person name="Mollenhauer M.U."/>
            <person name="Montooth K."/>
            <person name="Mount S.M."/>
            <person name="Mu X."/>
            <person name="Myers E."/>
            <person name="Negre B."/>
            <person name="Newfeld S."/>
            <person name="Nielsen R."/>
            <person name="Noor M.A."/>
            <person name="O'Grady P."/>
            <person name="Pachter L."/>
            <person name="Papaceit M."/>
            <person name="Parisi M.J."/>
            <person name="Parisi M."/>
            <person name="Parts L."/>
            <person name="Pedersen J.S."/>
            <person name="Pesole G."/>
            <person name="Phillippy A.M."/>
            <person name="Ponting C.P."/>
            <person name="Pop M."/>
            <person name="Porcelli D."/>
            <person name="Powell J.R."/>
            <person name="Prohaska S."/>
            <person name="Pruitt K."/>
            <person name="Puig M."/>
            <person name="Quesneville H."/>
            <person name="Ram K.R."/>
            <person name="Rand D."/>
            <person name="Rasmussen M.D."/>
            <person name="Reed L.K."/>
            <person name="Reenan R."/>
            <person name="Reily A."/>
            <person name="Remington K.A."/>
            <person name="Rieger T.T."/>
            <person name="Ritchie M.G."/>
            <person name="Robin C."/>
            <person name="Rogers Y.H."/>
            <person name="Rohde C."/>
            <person name="Rozas J."/>
            <person name="Rubenfield M.J."/>
            <person name="Ruiz A."/>
            <person name="Russo S."/>
            <person name="Salzberg S.L."/>
            <person name="Sanchez-Gracia A."/>
            <person name="Saranga D.J."/>
            <person name="Sato H."/>
            <person name="Schaeffer S.W."/>
            <person name="Schatz M.C."/>
            <person name="Schlenke T."/>
            <person name="Schwartz R."/>
            <person name="Segarra C."/>
            <person name="Singh R.S."/>
            <person name="Sirot L."/>
            <person name="Sirota M."/>
            <person name="Sisneros N.B."/>
            <person name="Smith C.D."/>
            <person name="Smith T.F."/>
            <person name="Spieth J."/>
            <person name="Stage D.E."/>
            <person name="Stark A."/>
            <person name="Stephan W."/>
            <person name="Strausberg R.L."/>
            <person name="Strempel S."/>
            <person name="Sturgill D."/>
            <person name="Sutton G."/>
            <person name="Sutton G.G."/>
            <person name="Tao W."/>
            <person name="Teichmann S."/>
            <person name="Tobari Y.N."/>
            <person name="Tomimura Y."/>
            <person name="Tsolas J.M."/>
            <person name="Valente V.L."/>
            <person name="Venter E."/>
            <person name="Venter J.C."/>
            <person name="Vicario S."/>
            <person name="Vieira F.G."/>
            <person name="Vilella A.J."/>
            <person name="Villasante A."/>
            <person name="Walenz B."/>
            <person name="Wang J."/>
            <person name="Wasserman M."/>
            <person name="Watts T."/>
            <person name="Wilson D."/>
            <person name="Wilson R.K."/>
            <person name="Wing R.A."/>
            <person name="Wolfner M.F."/>
            <person name="Wong A."/>
            <person name="Wong G.K."/>
            <person name="Wu C.I."/>
            <person name="Wu G."/>
            <person name="Yamamoto D."/>
            <person name="Yang H.P."/>
            <person name="Yang S.P."/>
            <person name="Yorke J.A."/>
            <person name="Yoshida K."/>
            <person name="Zdobnov E."/>
            <person name="Zhang P."/>
            <person name="Zhang Y."/>
            <person name="Zimin A.V."/>
            <person name="Baldwin J."/>
            <person name="Abdouelleil A."/>
            <person name="Abdulkadir J."/>
            <person name="Abebe A."/>
            <person name="Abera B."/>
            <person name="Abreu J."/>
            <person name="Acer S.C."/>
            <person name="Aftuck L."/>
            <person name="Alexander A."/>
            <person name="An P."/>
            <person name="Anderson E."/>
            <person name="Anderson S."/>
            <person name="Arachi H."/>
            <person name="Azer M."/>
            <person name="Bachantsang P."/>
            <person name="Barry A."/>
            <person name="Bayul T."/>
            <person name="Berlin A."/>
            <person name="Bessette D."/>
            <person name="Bloom T."/>
            <person name="Blye J."/>
            <person name="Boguslavskiy L."/>
            <person name="Bonnet C."/>
            <person name="Boukhgalter B."/>
            <person name="Bourzgui I."/>
            <person name="Brown A."/>
            <person name="Cahill P."/>
            <person name="Channer S."/>
            <person name="Cheshatsang Y."/>
            <person name="Chuda L."/>
            <person name="Citroen M."/>
            <person name="Collymore A."/>
            <person name="Cooke P."/>
            <person name="Costello M."/>
            <person name="D'Aco K."/>
            <person name="Daza R."/>
            <person name="De Haan G."/>
            <person name="DeGray S."/>
            <person name="DeMaso C."/>
            <person name="Dhargay N."/>
            <person name="Dooley K."/>
            <person name="Dooley E."/>
            <person name="Doricent M."/>
            <person name="Dorje P."/>
            <person name="Dorjee K."/>
            <person name="Dupes A."/>
            <person name="Elong R."/>
            <person name="Falk J."/>
            <person name="Farina A."/>
            <person name="Faro S."/>
            <person name="Ferguson D."/>
            <person name="Fisher S."/>
            <person name="Foley C.D."/>
            <person name="Franke A."/>
            <person name="Friedrich D."/>
            <person name="Gadbois L."/>
            <person name="Gearin G."/>
            <person name="Gearin C.R."/>
            <person name="Giannoukos G."/>
            <person name="Goode T."/>
            <person name="Graham J."/>
            <person name="Grandbois E."/>
            <person name="Grewal S."/>
            <person name="Gyaltsen K."/>
            <person name="Hafez N."/>
            <person name="Hagos B."/>
            <person name="Hall J."/>
            <person name="Henson C."/>
            <person name="Hollinger A."/>
            <person name="Honan T."/>
            <person name="Huard M.D."/>
            <person name="Hughes L."/>
            <person name="Hurhula B."/>
            <person name="Husby M.E."/>
            <person name="Kamat A."/>
            <person name="Kanga B."/>
            <person name="Kashin S."/>
            <person name="Khazanovich D."/>
            <person name="Kisner P."/>
            <person name="Lance K."/>
            <person name="Lara M."/>
            <person name="Lee W."/>
            <person name="Lennon N."/>
            <person name="Letendre F."/>
            <person name="LeVine R."/>
            <person name="Lipovsky A."/>
            <person name="Liu X."/>
            <person name="Liu J."/>
            <person name="Liu S."/>
            <person name="Lokyitsang T."/>
            <person name="Lokyitsang Y."/>
            <person name="Lubonja R."/>
            <person name="Lui A."/>
            <person name="MacDonald P."/>
            <person name="Magnisalis V."/>
            <person name="Maru K."/>
            <person name="Matthews C."/>
            <person name="McCusker W."/>
            <person name="McDonough S."/>
            <person name="Mehta T."/>
            <person name="Meldrim J."/>
            <person name="Meneus L."/>
            <person name="Mihai O."/>
            <person name="Mihalev A."/>
            <person name="Mihova T."/>
            <person name="Mittelman R."/>
            <person name="Mlenga V."/>
            <person name="Montmayeur A."/>
            <person name="Mulrain L."/>
            <person name="Navidi A."/>
            <person name="Naylor J."/>
            <person name="Negash T."/>
            <person name="Nguyen T."/>
            <person name="Nguyen N."/>
            <person name="Nicol R."/>
            <person name="Norbu C."/>
            <person name="Norbu N."/>
            <person name="Novod N."/>
            <person name="O'Neill B."/>
            <person name="Osman S."/>
            <person name="Markiewicz E."/>
            <person name="Oyono O.L."/>
            <person name="Patti C."/>
            <person name="Phunkhang P."/>
            <person name="Pierre F."/>
            <person name="Priest M."/>
            <person name="Raghuraman S."/>
            <person name="Rege F."/>
            <person name="Reyes R."/>
            <person name="Rise C."/>
            <person name="Rogov P."/>
            <person name="Ross K."/>
            <person name="Ryan E."/>
            <person name="Settipalli S."/>
            <person name="Shea T."/>
            <person name="Sherpa N."/>
            <person name="Shi L."/>
            <person name="Shih D."/>
            <person name="Sparrow T."/>
            <person name="Spaulding J."/>
            <person name="Stalker J."/>
            <person name="Stange-Thomann N."/>
            <person name="Stavropoulos S."/>
            <person name="Stone C."/>
            <person name="Strader C."/>
            <person name="Tesfaye S."/>
            <person name="Thomson T."/>
            <person name="Thoulutsang Y."/>
            <person name="Thoulutsang D."/>
            <person name="Topham K."/>
            <person name="Topping I."/>
            <person name="Tsamla T."/>
            <person name="Vassiliev H."/>
            <person name="Vo A."/>
            <person name="Wangchuk T."/>
            <person name="Wangdi T."/>
            <person name="Weiand M."/>
            <person name="Wilkinson J."/>
            <person name="Wilson A."/>
            <person name="Yadav S."/>
            <person name="Young G."/>
            <person name="Yu Q."/>
            <person name="Zembek L."/>
            <person name="Zhong D."/>
            <person name="Zimmer A."/>
            <person name="Zwirko Z."/>
            <person name="Jaffe D.B."/>
            <person name="Alvarez P."/>
            <person name="Brockman W."/>
            <person name="Butler J."/>
            <person name="Chin C."/>
            <person name="Gnerre S."/>
            <person name="Grabherr M."/>
            <person name="Kleber M."/>
            <person name="Mauceli E."/>
            <person name="MacCallum I."/>
        </authorList>
    </citation>
    <scope>NUCLEOTIDE SEQUENCE [LARGE SCALE GENOMIC DNA]</scope>
    <source>
        <strain evidence="12">Tucson 14024-0371.13</strain>
    </source>
</reference>
<dbReference type="OrthoDB" id="6604226at2759"/>
<evidence type="ECO:0000256" key="9">
    <source>
        <dbReference type="ARBA" id="ARBA00023224"/>
    </source>
</evidence>
<keyword evidence="4 10" id="KW-0812">Transmembrane</keyword>
<feature type="transmembrane region" description="Helical" evidence="10">
    <location>
        <begin position="48"/>
        <end position="69"/>
    </location>
</feature>
<evidence type="ECO:0000313" key="11">
    <source>
        <dbReference type="EMBL" id="EDV32466.1"/>
    </source>
</evidence>
<dbReference type="InterPro" id="IPR004117">
    <property type="entry name" value="7tm6_olfct_rcpt"/>
</dbReference>
<dbReference type="PANTHER" id="PTHR21137:SF35">
    <property type="entry name" value="ODORANT RECEPTOR 19A-RELATED"/>
    <property type="match status" value="1"/>
</dbReference>
<keyword evidence="12" id="KW-1185">Reference proteome</keyword>
<feature type="transmembrane region" description="Helical" evidence="10">
    <location>
        <begin position="89"/>
        <end position="107"/>
    </location>
</feature>
<dbReference type="eggNOG" id="ENOG502R7K0">
    <property type="taxonomic scope" value="Eukaryota"/>
</dbReference>
<evidence type="ECO:0000256" key="1">
    <source>
        <dbReference type="ARBA" id="ARBA00004651"/>
    </source>
</evidence>
<evidence type="ECO:0000313" key="12">
    <source>
        <dbReference type="Proteomes" id="UP000007801"/>
    </source>
</evidence>
<dbReference type="KEGG" id="dan:6498651"/>
<dbReference type="Pfam" id="PF02949">
    <property type="entry name" value="7tm_6"/>
    <property type="match status" value="1"/>
</dbReference>
<evidence type="ECO:0000256" key="8">
    <source>
        <dbReference type="ARBA" id="ARBA00023170"/>
    </source>
</evidence>
<accession>B3MK11</accession>
<keyword evidence="8 10" id="KW-0675">Receptor</keyword>
<feature type="transmembrane region" description="Helical" evidence="10">
    <location>
        <begin position="144"/>
        <end position="165"/>
    </location>
</feature>
<evidence type="ECO:0000256" key="3">
    <source>
        <dbReference type="ARBA" id="ARBA00022606"/>
    </source>
</evidence>
<dbReference type="AlphaFoldDB" id="B3MK11"/>
<dbReference type="GO" id="GO:0007165">
    <property type="term" value="P:signal transduction"/>
    <property type="evidence" value="ECO:0007669"/>
    <property type="project" value="UniProtKB-KW"/>
</dbReference>
<organism evidence="11 12">
    <name type="scientific">Drosophila ananassae</name>
    <name type="common">Fruit fly</name>
    <dbReference type="NCBI Taxonomy" id="7217"/>
    <lineage>
        <taxon>Eukaryota</taxon>
        <taxon>Metazoa</taxon>
        <taxon>Ecdysozoa</taxon>
        <taxon>Arthropoda</taxon>
        <taxon>Hexapoda</taxon>
        <taxon>Insecta</taxon>
        <taxon>Pterygota</taxon>
        <taxon>Neoptera</taxon>
        <taxon>Endopterygota</taxon>
        <taxon>Diptera</taxon>
        <taxon>Brachycera</taxon>
        <taxon>Muscomorpha</taxon>
        <taxon>Ephydroidea</taxon>
        <taxon>Drosophilidae</taxon>
        <taxon>Drosophila</taxon>
        <taxon>Sophophora</taxon>
    </lineage>
</organism>
<keyword evidence="9 10" id="KW-0807">Transducer</keyword>
<name>B3MK11_DROAN</name>
<dbReference type="GeneID" id="6498651"/>
<dbReference type="GO" id="GO:0005549">
    <property type="term" value="F:odorant binding"/>
    <property type="evidence" value="ECO:0007669"/>
    <property type="project" value="InterPro"/>
</dbReference>
<keyword evidence="2" id="KW-1003">Cell membrane</keyword>
<keyword evidence="3 10" id="KW-0716">Sensory transduction</keyword>
<keyword evidence="7 10" id="KW-0472">Membrane</keyword>
<evidence type="ECO:0000256" key="4">
    <source>
        <dbReference type="ARBA" id="ARBA00022692"/>
    </source>
</evidence>
<dbReference type="InParanoid" id="B3MK11"/>
<dbReference type="PANTHER" id="PTHR21137">
    <property type="entry name" value="ODORANT RECEPTOR"/>
    <property type="match status" value="1"/>
</dbReference>
<proteinExistence type="inferred from homology"/>
<keyword evidence="5 10" id="KW-0552">Olfaction</keyword>
<dbReference type="OMA" id="CNMIMDD"/>
<dbReference type="GO" id="GO:0004984">
    <property type="term" value="F:olfactory receptor activity"/>
    <property type="evidence" value="ECO:0007669"/>
    <property type="project" value="InterPro"/>
</dbReference>
<feature type="transmembrane region" description="Helical" evidence="10">
    <location>
        <begin position="269"/>
        <end position="291"/>
    </location>
</feature>
<evidence type="ECO:0000256" key="2">
    <source>
        <dbReference type="ARBA" id="ARBA00022475"/>
    </source>
</evidence>